<dbReference type="InterPro" id="IPR045190">
    <property type="entry name" value="MCCB/AccD1-like"/>
</dbReference>
<comment type="catalytic activity">
    <reaction evidence="6">
        <text>3-methylbut-2-enoyl-CoA + hydrogencarbonate + ATP = 3-methyl-(2E)-glutaconyl-CoA + ADP + phosphate + H(+)</text>
        <dbReference type="Rhea" id="RHEA:13589"/>
        <dbReference type="ChEBI" id="CHEBI:15378"/>
        <dbReference type="ChEBI" id="CHEBI:17544"/>
        <dbReference type="ChEBI" id="CHEBI:30616"/>
        <dbReference type="ChEBI" id="CHEBI:43474"/>
        <dbReference type="ChEBI" id="CHEBI:57344"/>
        <dbReference type="ChEBI" id="CHEBI:57346"/>
        <dbReference type="ChEBI" id="CHEBI:456216"/>
        <dbReference type="EC" id="6.4.1.4"/>
    </reaction>
</comment>
<dbReference type="PANTHER" id="PTHR22855">
    <property type="entry name" value="ACETYL, PROPIONYL, PYRUVATE, AND GLUTACONYL CARBOXYLASE-RELATED"/>
    <property type="match status" value="1"/>
</dbReference>
<sequence>MMVASAYRTFFRRLNKSNNVAALLTRALSTQTEAISKNRNKNASFPVLEVEVDCNDQSYQNATERGMKSIQQLDKIMAVLSDGGGEKARKRHTELNRKLLVWDRIARLVDPGSEMIDLAPLAGLNLAYGDIPYGGMVCVIAKVRGRYCSITANDGTVKGGTYFPITVTKALRAQHISALHRLPSICLVDSGGGFLPLQAELFPDKQHGGRSFHNQAVLSAAGVPQVAVVCGSCTAGGAYAPTMSDEAVMVDRIGTLFLGGPPLVRAALGEVISEEELGGARLHCGVSGCCDMFAADEDEAFATTRDVIESLNLPEARENVSEPPLVAPDRLDSLSGLSQLSRDELKLVLASVLDGSRFREFKGSYGVNVITGFGKLGGRLVGVVANHGTVTARDALKMAHLVELCDQRDIPLLYLQNARPDTVEECSDPEVLKCRARAATVLAASRVPRISVNLTGCHGDQHMTMCGISFEPSFYFAWPRAKFSGVSLSAAAPAPDEAAAAPPRPEKPSLPADKPTKPGRPAKPPPLIQLPKDSSLYYASRVLIDGVIRPRDTRKTLELALAVVSWNTPQQERRHPVIRM</sequence>
<dbReference type="PANTHER" id="PTHR22855:SF47">
    <property type="entry name" value="METHYLCROTONOYL-COA CARBOXYLASE"/>
    <property type="match status" value="1"/>
</dbReference>
<dbReference type="GO" id="GO:0006552">
    <property type="term" value="P:L-leucine catabolic process"/>
    <property type="evidence" value="ECO:0007669"/>
    <property type="project" value="UniProtKB-UniPathway"/>
</dbReference>
<evidence type="ECO:0000313" key="10">
    <source>
        <dbReference type="Proteomes" id="UP000440578"/>
    </source>
</evidence>
<dbReference type="InterPro" id="IPR029045">
    <property type="entry name" value="ClpP/crotonase-like_dom_sf"/>
</dbReference>
<dbReference type="GO" id="GO:1905202">
    <property type="term" value="C:methylcrotonoyl-CoA carboxylase complex"/>
    <property type="evidence" value="ECO:0007669"/>
    <property type="project" value="TreeGrafter"/>
</dbReference>
<dbReference type="InterPro" id="IPR034733">
    <property type="entry name" value="AcCoA_carboxyl_beta"/>
</dbReference>
<dbReference type="FunFam" id="3.90.226.10:FF:000046">
    <property type="entry name" value="Geranyl-CoA carboxylase beta subunit"/>
    <property type="match status" value="1"/>
</dbReference>
<dbReference type="Pfam" id="PF01039">
    <property type="entry name" value="Carboxyl_trans"/>
    <property type="match status" value="1"/>
</dbReference>
<evidence type="ECO:0000256" key="4">
    <source>
        <dbReference type="ARBA" id="ARBA00031237"/>
    </source>
</evidence>
<keyword evidence="10" id="KW-1185">Reference proteome</keyword>
<dbReference type="PROSITE" id="PS50980">
    <property type="entry name" value="COA_CT_NTER"/>
    <property type="match status" value="1"/>
</dbReference>
<feature type="domain" description="CoA carboxyltransferase N-terminal" evidence="8">
    <location>
        <begin position="63"/>
        <end position="323"/>
    </location>
</feature>
<reference evidence="9 10" key="1">
    <citation type="submission" date="2019-07" db="EMBL/GenBank/DDBJ databases">
        <title>Draft genome assembly of a fouling barnacle, Amphibalanus amphitrite (Darwin, 1854): The first reference genome for Thecostraca.</title>
        <authorList>
            <person name="Kim W."/>
        </authorList>
    </citation>
    <scope>NUCLEOTIDE SEQUENCE [LARGE SCALE GENOMIC DNA]</scope>
    <source>
        <strain evidence="9">SNU_AA5</strain>
        <tissue evidence="9">Soma without cirri and trophi</tissue>
    </source>
</reference>
<dbReference type="SUPFAM" id="SSF52096">
    <property type="entry name" value="ClpP/crotonase"/>
    <property type="match status" value="2"/>
</dbReference>
<evidence type="ECO:0000256" key="7">
    <source>
        <dbReference type="SAM" id="MobiDB-lite"/>
    </source>
</evidence>
<evidence type="ECO:0000256" key="5">
    <source>
        <dbReference type="ARBA" id="ARBA00031404"/>
    </source>
</evidence>
<comment type="pathway">
    <text evidence="1">Amino-acid degradation; L-leucine degradation; (S)-3-hydroxy-3-methylglutaryl-CoA from 3-isovaleryl-CoA: step 2/3.</text>
</comment>
<protein>
    <recommendedName>
        <fullName evidence="2">methylcrotonoyl-CoA carboxylase</fullName>
        <ecNumber evidence="2">6.4.1.4</ecNumber>
    </recommendedName>
    <alternativeName>
        <fullName evidence="5">3-methylcrotonyl-CoA carboxylase 2</fullName>
    </alternativeName>
    <alternativeName>
        <fullName evidence="3">3-methylcrotonyl-CoA carboxylase non-biotin-containing subunit</fullName>
    </alternativeName>
    <alternativeName>
        <fullName evidence="4">3-methylcrotonyl-CoA:carbon dioxide ligase subunit beta</fullName>
    </alternativeName>
</protein>
<comment type="caution">
    <text evidence="9">The sequence shown here is derived from an EMBL/GenBank/DDBJ whole genome shotgun (WGS) entry which is preliminary data.</text>
</comment>
<dbReference type="GO" id="GO:0005739">
    <property type="term" value="C:mitochondrion"/>
    <property type="evidence" value="ECO:0007669"/>
    <property type="project" value="TreeGrafter"/>
</dbReference>
<accession>A0A6A4W3I6</accession>
<evidence type="ECO:0000313" key="9">
    <source>
        <dbReference type="EMBL" id="KAF0298354.1"/>
    </source>
</evidence>
<name>A0A6A4W3I6_AMPAM</name>
<dbReference type="EMBL" id="VIIS01001436">
    <property type="protein sequence ID" value="KAF0298354.1"/>
    <property type="molecule type" value="Genomic_DNA"/>
</dbReference>
<dbReference type="UniPathway" id="UPA00363">
    <property type="reaction ID" value="UER00861"/>
</dbReference>
<feature type="region of interest" description="Disordered" evidence="7">
    <location>
        <begin position="495"/>
        <end position="531"/>
    </location>
</feature>
<evidence type="ECO:0000256" key="2">
    <source>
        <dbReference type="ARBA" id="ARBA00026116"/>
    </source>
</evidence>
<organism evidence="9 10">
    <name type="scientific">Amphibalanus amphitrite</name>
    <name type="common">Striped barnacle</name>
    <name type="synonym">Balanus amphitrite</name>
    <dbReference type="NCBI Taxonomy" id="1232801"/>
    <lineage>
        <taxon>Eukaryota</taxon>
        <taxon>Metazoa</taxon>
        <taxon>Ecdysozoa</taxon>
        <taxon>Arthropoda</taxon>
        <taxon>Crustacea</taxon>
        <taxon>Multicrustacea</taxon>
        <taxon>Cirripedia</taxon>
        <taxon>Thoracica</taxon>
        <taxon>Thoracicalcarea</taxon>
        <taxon>Balanomorpha</taxon>
        <taxon>Balanoidea</taxon>
        <taxon>Balanidae</taxon>
        <taxon>Amphibalaninae</taxon>
        <taxon>Amphibalanus</taxon>
    </lineage>
</organism>
<evidence type="ECO:0000256" key="6">
    <source>
        <dbReference type="ARBA" id="ARBA00052347"/>
    </source>
</evidence>
<evidence type="ECO:0000256" key="3">
    <source>
        <dbReference type="ARBA" id="ARBA00031109"/>
    </source>
</evidence>
<dbReference type="InterPro" id="IPR011762">
    <property type="entry name" value="COA_CT_N"/>
</dbReference>
<dbReference type="AlphaFoldDB" id="A0A6A4W3I6"/>
<gene>
    <name evidence="9" type="primary">Mccc2_3</name>
    <name evidence="9" type="ORF">FJT64_004299</name>
</gene>
<proteinExistence type="predicted"/>
<dbReference type="Gene3D" id="3.90.226.10">
    <property type="entry name" value="2-enoyl-CoA Hydratase, Chain A, domain 1"/>
    <property type="match status" value="2"/>
</dbReference>
<evidence type="ECO:0000259" key="8">
    <source>
        <dbReference type="PROSITE" id="PS50980"/>
    </source>
</evidence>
<dbReference type="EC" id="6.4.1.4" evidence="2"/>
<dbReference type="Proteomes" id="UP000440578">
    <property type="component" value="Unassembled WGS sequence"/>
</dbReference>
<dbReference type="GO" id="GO:0004485">
    <property type="term" value="F:methylcrotonoyl-CoA carboxylase activity"/>
    <property type="evidence" value="ECO:0007669"/>
    <property type="project" value="UniProtKB-EC"/>
</dbReference>
<evidence type="ECO:0000256" key="1">
    <source>
        <dbReference type="ARBA" id="ARBA00025711"/>
    </source>
</evidence>
<dbReference type="OrthoDB" id="439921at2759"/>